<accession>A0ABX0D6M0</accession>
<keyword evidence="2" id="KW-1133">Transmembrane helix</keyword>
<feature type="region of interest" description="Disordered" evidence="1">
    <location>
        <begin position="1"/>
        <end position="70"/>
    </location>
</feature>
<keyword evidence="2" id="KW-0812">Transmembrane</keyword>
<evidence type="ECO:0000256" key="2">
    <source>
        <dbReference type="SAM" id="Phobius"/>
    </source>
</evidence>
<name>A0ABX0D6M0_9MICC</name>
<gene>
    <name evidence="3" type="ORF">G6N77_02765</name>
</gene>
<dbReference type="EMBL" id="JAAKZI010000002">
    <property type="protein sequence ID" value="NGN82388.1"/>
    <property type="molecule type" value="Genomic_DNA"/>
</dbReference>
<evidence type="ECO:0000256" key="1">
    <source>
        <dbReference type="SAM" id="MobiDB-lite"/>
    </source>
</evidence>
<keyword evidence="2" id="KW-0472">Membrane</keyword>
<feature type="transmembrane region" description="Helical" evidence="2">
    <location>
        <begin position="103"/>
        <end position="129"/>
    </location>
</feature>
<evidence type="ECO:0008006" key="5">
    <source>
        <dbReference type="Google" id="ProtNLM"/>
    </source>
</evidence>
<evidence type="ECO:0000313" key="3">
    <source>
        <dbReference type="EMBL" id="NGN82388.1"/>
    </source>
</evidence>
<proteinExistence type="predicted"/>
<feature type="compositionally biased region" description="Low complexity" evidence="1">
    <location>
        <begin position="1"/>
        <end position="12"/>
    </location>
</feature>
<dbReference type="Proteomes" id="UP000479226">
    <property type="component" value="Unassembled WGS sequence"/>
</dbReference>
<dbReference type="RefSeq" id="WP_165180236.1">
    <property type="nucleotide sequence ID" value="NZ_JAAKZI010000002.1"/>
</dbReference>
<protein>
    <recommendedName>
        <fullName evidence="5">DUF4190 domain-containing protein</fullName>
    </recommendedName>
</protein>
<feature type="transmembrane region" description="Helical" evidence="2">
    <location>
        <begin position="150"/>
        <end position="172"/>
    </location>
</feature>
<keyword evidence="4" id="KW-1185">Reference proteome</keyword>
<feature type="compositionally biased region" description="Pro residues" evidence="1">
    <location>
        <begin position="13"/>
        <end position="41"/>
    </location>
</feature>
<organism evidence="3 4">
    <name type="scientific">Arthrobacter silviterrae</name>
    <dbReference type="NCBI Taxonomy" id="2026658"/>
    <lineage>
        <taxon>Bacteria</taxon>
        <taxon>Bacillati</taxon>
        <taxon>Actinomycetota</taxon>
        <taxon>Actinomycetes</taxon>
        <taxon>Micrococcales</taxon>
        <taxon>Micrococcaceae</taxon>
        <taxon>Arthrobacter</taxon>
    </lineage>
</organism>
<feature type="compositionally biased region" description="Low complexity" evidence="1">
    <location>
        <begin position="42"/>
        <end position="70"/>
    </location>
</feature>
<evidence type="ECO:0000313" key="4">
    <source>
        <dbReference type="Proteomes" id="UP000479226"/>
    </source>
</evidence>
<sequence length="188" mass="19873">MSNQPDQPQQYPGTPPGYTPPGYTAPPGPPQSDVPYTPPSDNPYGQPPYGQNPYGQPQYGQNPYGGPAGQFQQPQFAPATFYQGGPGYIDATSGPRGLSLSSMIIGLVSLFIAGWLIVPQIVGIVLGHIGMKKESPQGKPFSITGLITNYLALVIYVGIYAFLVFLASSLSYDPNASSSEWSSVVSGL</sequence>
<reference evidence="3 4" key="1">
    <citation type="submission" date="2020-02" db="EMBL/GenBank/DDBJ databases">
        <title>Genome sequence of the type strain DSM 27180 of Arthrobacter silviterrae.</title>
        <authorList>
            <person name="Gao J."/>
            <person name="Sun J."/>
        </authorList>
    </citation>
    <scope>NUCLEOTIDE SEQUENCE [LARGE SCALE GENOMIC DNA]</scope>
    <source>
        <strain evidence="3 4">DSM 27180</strain>
    </source>
</reference>
<comment type="caution">
    <text evidence="3">The sequence shown here is derived from an EMBL/GenBank/DDBJ whole genome shotgun (WGS) entry which is preliminary data.</text>
</comment>